<dbReference type="InterPro" id="IPR007159">
    <property type="entry name" value="SpoVT-AbrB_dom"/>
</dbReference>
<dbReference type="OrthoDB" id="9807753at2"/>
<dbReference type="CDD" id="cd16320">
    <property type="entry name" value="MraZ_N"/>
    <property type="match status" value="1"/>
</dbReference>
<keyword evidence="10" id="KW-1185">Reference proteome</keyword>
<dbReference type="RefSeq" id="WP_140193401.1">
    <property type="nucleotide sequence ID" value="NZ_VFFF01000001.1"/>
</dbReference>
<feature type="domain" description="SpoVT-AbrB" evidence="8">
    <location>
        <begin position="28"/>
        <end position="83"/>
    </location>
</feature>
<dbReference type="PROSITE" id="PS51740">
    <property type="entry name" value="SPOVT_ABRB"/>
    <property type="match status" value="2"/>
</dbReference>
<comment type="subcellular location">
    <subcellularLocation>
        <location evidence="7">Cytoplasm</location>
        <location evidence="7">Nucleoid</location>
    </subcellularLocation>
</comment>
<name>A0A5C5GFF9_9RHOB</name>
<protein>
    <recommendedName>
        <fullName evidence="1 7">Transcriptional regulator MraZ</fullName>
    </recommendedName>
</protein>
<sequence length="183" mass="19867">MFSAATITPGDAGRVSGTVTQVKGFTGTHTLKVDTKGRVSVPAAFRRILAEADSTYTDGGSAKFFLAYGAHLKDRLEIYTVEEFARRIEQINGMAAGRNKTFMQEVLLSSSDEMEVDKDGRTILPKAHREKLGLDSGELLFKGMGDHIVVWAKDTYEATRGAKVAQMAAELGDDFDIMQLVGG</sequence>
<dbReference type="GO" id="GO:0000976">
    <property type="term" value="F:transcription cis-regulatory region binding"/>
    <property type="evidence" value="ECO:0007669"/>
    <property type="project" value="TreeGrafter"/>
</dbReference>
<dbReference type="Pfam" id="PF02381">
    <property type="entry name" value="MraZ"/>
    <property type="match status" value="2"/>
</dbReference>
<dbReference type="GO" id="GO:0009295">
    <property type="term" value="C:nucleoid"/>
    <property type="evidence" value="ECO:0007669"/>
    <property type="project" value="UniProtKB-SubCell"/>
</dbReference>
<organism evidence="9 10">
    <name type="scientific">Pelagovum pacificum</name>
    <dbReference type="NCBI Taxonomy" id="2588711"/>
    <lineage>
        <taxon>Bacteria</taxon>
        <taxon>Pseudomonadati</taxon>
        <taxon>Pseudomonadota</taxon>
        <taxon>Alphaproteobacteria</taxon>
        <taxon>Rhodobacterales</taxon>
        <taxon>Paracoccaceae</taxon>
        <taxon>Pelagovum</taxon>
    </lineage>
</organism>
<proteinExistence type="inferred from homology"/>
<dbReference type="Gene3D" id="3.40.1550.20">
    <property type="entry name" value="Transcriptional regulator MraZ domain"/>
    <property type="match status" value="1"/>
</dbReference>
<evidence type="ECO:0000256" key="1">
    <source>
        <dbReference type="ARBA" id="ARBA00013860"/>
    </source>
</evidence>
<evidence type="ECO:0000256" key="7">
    <source>
        <dbReference type="HAMAP-Rule" id="MF_01008"/>
    </source>
</evidence>
<feature type="domain" description="SpoVT-AbrB" evidence="8">
    <location>
        <begin position="111"/>
        <end position="155"/>
    </location>
</feature>
<keyword evidence="5 7" id="KW-0238">DNA-binding</keyword>
<dbReference type="GO" id="GO:2000143">
    <property type="term" value="P:negative regulation of DNA-templated transcription initiation"/>
    <property type="evidence" value="ECO:0007669"/>
    <property type="project" value="TreeGrafter"/>
</dbReference>
<dbReference type="PANTHER" id="PTHR34701:SF1">
    <property type="entry name" value="TRANSCRIPTIONAL REGULATOR MRAZ"/>
    <property type="match status" value="1"/>
</dbReference>
<evidence type="ECO:0000313" key="10">
    <source>
        <dbReference type="Proteomes" id="UP000314011"/>
    </source>
</evidence>
<keyword evidence="3" id="KW-0677">Repeat</keyword>
<dbReference type="GO" id="GO:0003700">
    <property type="term" value="F:DNA-binding transcription factor activity"/>
    <property type="evidence" value="ECO:0007669"/>
    <property type="project" value="UniProtKB-UniRule"/>
</dbReference>
<evidence type="ECO:0000256" key="4">
    <source>
        <dbReference type="ARBA" id="ARBA00023015"/>
    </source>
</evidence>
<dbReference type="AlphaFoldDB" id="A0A5C5GFF9"/>
<keyword evidence="9" id="KW-0131">Cell cycle</keyword>
<keyword evidence="2 7" id="KW-0963">Cytoplasm</keyword>
<evidence type="ECO:0000259" key="8">
    <source>
        <dbReference type="PROSITE" id="PS51740"/>
    </source>
</evidence>
<dbReference type="InterPro" id="IPR020603">
    <property type="entry name" value="MraZ_dom"/>
</dbReference>
<dbReference type="HAMAP" id="MF_01008">
    <property type="entry name" value="MraZ"/>
    <property type="match status" value="1"/>
</dbReference>
<comment type="subunit">
    <text evidence="7">Forms oligomers.</text>
</comment>
<evidence type="ECO:0000313" key="9">
    <source>
        <dbReference type="EMBL" id="TNY32721.1"/>
    </source>
</evidence>
<dbReference type="InterPro" id="IPR003444">
    <property type="entry name" value="MraZ"/>
</dbReference>
<evidence type="ECO:0000256" key="6">
    <source>
        <dbReference type="ARBA" id="ARBA00023163"/>
    </source>
</evidence>
<accession>A0A5C5GFF9</accession>
<evidence type="ECO:0000256" key="2">
    <source>
        <dbReference type="ARBA" id="ARBA00022490"/>
    </source>
</evidence>
<keyword evidence="4 7" id="KW-0805">Transcription regulation</keyword>
<keyword evidence="9" id="KW-0132">Cell division</keyword>
<dbReference type="InterPro" id="IPR038619">
    <property type="entry name" value="MraZ_sf"/>
</dbReference>
<evidence type="ECO:0000256" key="5">
    <source>
        <dbReference type="ARBA" id="ARBA00023125"/>
    </source>
</evidence>
<dbReference type="InterPro" id="IPR035642">
    <property type="entry name" value="MraZ_N"/>
</dbReference>
<comment type="similarity">
    <text evidence="7">Belongs to the MraZ family.</text>
</comment>
<dbReference type="GO" id="GO:0005737">
    <property type="term" value="C:cytoplasm"/>
    <property type="evidence" value="ECO:0007669"/>
    <property type="project" value="UniProtKB-UniRule"/>
</dbReference>
<reference evidence="9 10" key="1">
    <citation type="submission" date="2019-06" db="EMBL/GenBank/DDBJ databases">
        <title>Genome of new Rhodobacteraceae sp. SM1903.</title>
        <authorList>
            <person name="Ren X."/>
        </authorList>
    </citation>
    <scope>NUCLEOTIDE SEQUENCE [LARGE SCALE GENOMIC DNA]</scope>
    <source>
        <strain evidence="9 10">SM1903</strain>
    </source>
</reference>
<dbReference type="PANTHER" id="PTHR34701">
    <property type="entry name" value="TRANSCRIPTIONAL REGULATOR MRAZ"/>
    <property type="match status" value="1"/>
</dbReference>
<gene>
    <name evidence="7" type="primary">mraZ</name>
    <name evidence="9" type="ORF">FHY64_05435</name>
</gene>
<dbReference type="EMBL" id="VFFF01000001">
    <property type="protein sequence ID" value="TNY32721.1"/>
    <property type="molecule type" value="Genomic_DNA"/>
</dbReference>
<evidence type="ECO:0000256" key="3">
    <source>
        <dbReference type="ARBA" id="ARBA00022737"/>
    </source>
</evidence>
<keyword evidence="6 7" id="KW-0804">Transcription</keyword>
<comment type="caution">
    <text evidence="9">The sequence shown here is derived from an EMBL/GenBank/DDBJ whole genome shotgun (WGS) entry which is preliminary data.</text>
</comment>
<dbReference type="InterPro" id="IPR037914">
    <property type="entry name" value="SpoVT-AbrB_sf"/>
</dbReference>
<dbReference type="Proteomes" id="UP000314011">
    <property type="component" value="Unassembled WGS sequence"/>
</dbReference>
<dbReference type="SUPFAM" id="SSF89447">
    <property type="entry name" value="AbrB/MazE/MraZ-like"/>
    <property type="match status" value="1"/>
</dbReference>
<dbReference type="GO" id="GO:0051301">
    <property type="term" value="P:cell division"/>
    <property type="evidence" value="ECO:0007669"/>
    <property type="project" value="UniProtKB-KW"/>
</dbReference>